<organism evidence="2 3">
    <name type="scientific">Acetivibrio thermocellus (strain ATCC 27405 / DSM 1237 / JCM 9322 / NBRC 103400 / NCIMB 10682 / NRRL B-4536 / VPI 7372)</name>
    <name type="common">Clostridium thermocellum</name>
    <dbReference type="NCBI Taxonomy" id="203119"/>
    <lineage>
        <taxon>Bacteria</taxon>
        <taxon>Bacillati</taxon>
        <taxon>Bacillota</taxon>
        <taxon>Clostridia</taxon>
        <taxon>Eubacteriales</taxon>
        <taxon>Oscillospiraceae</taxon>
        <taxon>Acetivibrio</taxon>
    </lineage>
</organism>
<accession>A3DFL4</accession>
<dbReference type="InterPro" id="IPR016181">
    <property type="entry name" value="Acyl_CoA_acyltransferase"/>
</dbReference>
<reference evidence="2 3" key="2">
    <citation type="journal article" date="2013" name="Biotechnol. Biofuels">
        <title>Global transcriptome analysis of Clostridium thermocellum ATCC 27405 during growth on dilute acid pretreated Populus and switchgrass.</title>
        <authorList>
            <person name="Wilson C.M."/>
            <person name="Rodriguez M.Jr."/>
            <person name="Johnson C.M."/>
            <person name="Martin S.L."/>
            <person name="Chu T.M."/>
            <person name="Wolfinger R.D."/>
            <person name="Hauser L.J."/>
            <person name="Land M.L."/>
            <person name="Klingeman D.M."/>
            <person name="Syed M.H."/>
            <person name="Ragauskas A.J."/>
            <person name="Tschaplinski T.J."/>
            <person name="Mielenz J.R."/>
            <person name="Brown S.D."/>
        </authorList>
    </citation>
    <scope>NUCLEOTIDE SEQUENCE [LARGE SCALE GENOMIC DNA]</scope>
    <source>
        <strain evidence="3">ATCC 27405 / DSM 1237 / JCM 9322 / NBRC 103400 / NCIMB 10682 / NRRL B-4536 / VPI 7372</strain>
    </source>
</reference>
<gene>
    <name evidence="2" type="ordered locus">Cthe_1515</name>
</gene>
<dbReference type="AlphaFoldDB" id="A3DFL4"/>
<dbReference type="GeneID" id="35803792"/>
<dbReference type="Proteomes" id="UP000002145">
    <property type="component" value="Chromosome"/>
</dbReference>
<protein>
    <submittedName>
        <fullName evidence="2">GCN5-related N-acetyltransferase</fullName>
    </submittedName>
</protein>
<feature type="domain" description="N-acetyltransferase" evidence="1">
    <location>
        <begin position="4"/>
        <end position="173"/>
    </location>
</feature>
<dbReference type="EMBL" id="CP000568">
    <property type="protein sequence ID" value="ABN52743.1"/>
    <property type="molecule type" value="Genomic_DNA"/>
</dbReference>
<evidence type="ECO:0000313" key="2">
    <source>
        <dbReference type="EMBL" id="ABN52743.1"/>
    </source>
</evidence>
<dbReference type="InterPro" id="IPR000182">
    <property type="entry name" value="GNAT_dom"/>
</dbReference>
<dbReference type="PROSITE" id="PS51186">
    <property type="entry name" value="GNAT"/>
    <property type="match status" value="1"/>
</dbReference>
<dbReference type="KEGG" id="cth:Cthe_1515"/>
<dbReference type="STRING" id="203119.Cthe_1515"/>
<reference evidence="3" key="1">
    <citation type="submission" date="2007-02" db="EMBL/GenBank/DDBJ databases">
        <title>Complete sequence of Clostridium thermocellum ATCC 27405.</title>
        <authorList>
            <consortium name="US DOE Joint Genome Institute"/>
            <person name="Copeland A."/>
            <person name="Lucas S."/>
            <person name="Lapidus A."/>
            <person name="Barry K."/>
            <person name="Detter J.C."/>
            <person name="Glavina del Rio T."/>
            <person name="Hammon N."/>
            <person name="Israni S."/>
            <person name="Dalin E."/>
            <person name="Tice H."/>
            <person name="Pitluck S."/>
            <person name="Chertkov O."/>
            <person name="Brettin T."/>
            <person name="Bruce D."/>
            <person name="Han C."/>
            <person name="Tapia R."/>
            <person name="Gilna P."/>
            <person name="Schmutz J."/>
            <person name="Larimer F."/>
            <person name="Land M."/>
            <person name="Hauser L."/>
            <person name="Kyrpides N."/>
            <person name="Mikhailova N."/>
            <person name="Wu J.H.D."/>
            <person name="Newcomb M."/>
            <person name="Richardson P."/>
        </authorList>
    </citation>
    <scope>NUCLEOTIDE SEQUENCE [LARGE SCALE GENOMIC DNA]</scope>
    <source>
        <strain evidence="3">ATCC 27405 / DSM 1237 / JCM 9322 / NBRC 103400 / NCIMB 10682 / NRRL B-4536 / VPI 7372</strain>
    </source>
</reference>
<dbReference type="CDD" id="cd04301">
    <property type="entry name" value="NAT_SF"/>
    <property type="match status" value="1"/>
</dbReference>
<keyword evidence="3" id="KW-1185">Reference proteome</keyword>
<proteinExistence type="predicted"/>
<sequence length="194" mass="22242">MNNYTVRQIKTDEYETVRQLDSDAFRYNEFGDDGEFHRIFADNIRKSPYFIPELDLVAVTNEGFILGHGIFSALPMGNDANHVIWLNSLAVRHGEKDNHAEKRYEYQRKGIGTAIVKHGLEIAKSLGFTACMTCGNPDVYKRKMGLKNYRELGIKKDDSVEDADECIFAIELVPNGFDGTNRILSFSYYDFFQM</sequence>
<evidence type="ECO:0000259" key="1">
    <source>
        <dbReference type="PROSITE" id="PS51186"/>
    </source>
</evidence>
<dbReference type="RefSeq" id="WP_011838111.1">
    <property type="nucleotide sequence ID" value="NC_009012.1"/>
</dbReference>
<dbReference type="HOGENOM" id="CLU_1400395_0_0_9"/>
<dbReference type="GO" id="GO:0016747">
    <property type="term" value="F:acyltransferase activity, transferring groups other than amino-acyl groups"/>
    <property type="evidence" value="ECO:0007669"/>
    <property type="project" value="InterPro"/>
</dbReference>
<dbReference type="eggNOG" id="COG3153">
    <property type="taxonomic scope" value="Bacteria"/>
</dbReference>
<name>A3DFL4_ACET2</name>
<dbReference type="Pfam" id="PF00583">
    <property type="entry name" value="Acetyltransf_1"/>
    <property type="match status" value="1"/>
</dbReference>
<evidence type="ECO:0000313" key="3">
    <source>
        <dbReference type="Proteomes" id="UP000002145"/>
    </source>
</evidence>
<dbReference type="SUPFAM" id="SSF55729">
    <property type="entry name" value="Acyl-CoA N-acyltransferases (Nat)"/>
    <property type="match status" value="1"/>
</dbReference>
<dbReference type="Gene3D" id="3.40.630.30">
    <property type="match status" value="1"/>
</dbReference>